<dbReference type="PANTHER" id="PTHR36251:SF2">
    <property type="entry name" value="GIFSY-2 PROPHAGE HOST SPECIFICITY PROTEIN J, PHAGE LAMBDA"/>
    <property type="match status" value="1"/>
</dbReference>
<dbReference type="PANTHER" id="PTHR36251">
    <property type="entry name" value="FELS-1 PROPHAGE HOST SPECIFICITY PROTEIN-RELATED"/>
    <property type="match status" value="1"/>
</dbReference>
<protein>
    <submittedName>
        <fullName evidence="3">Phage-related protein, tail component</fullName>
    </submittedName>
</protein>
<feature type="region of interest" description="Disordered" evidence="1">
    <location>
        <begin position="1"/>
        <end position="24"/>
    </location>
</feature>
<evidence type="ECO:0000313" key="3">
    <source>
        <dbReference type="EMBL" id="SFB18780.1"/>
    </source>
</evidence>
<dbReference type="Pfam" id="PF24801">
    <property type="entry name" value="FNIII-A_GpJ"/>
    <property type="match status" value="1"/>
</dbReference>
<dbReference type="Pfam" id="PF09327">
    <property type="entry name" value="Phage_Tail_Tip"/>
    <property type="match status" value="1"/>
</dbReference>
<dbReference type="Pfam" id="PF13550">
    <property type="entry name" value="Phage-tail_3"/>
    <property type="match status" value="1"/>
</dbReference>
<dbReference type="InterPro" id="IPR015406">
    <property type="entry name" value="GpJ_CSF"/>
</dbReference>
<feature type="domain" description="Fibronectin type-III" evidence="2">
    <location>
        <begin position="716"/>
        <end position="814"/>
    </location>
</feature>
<dbReference type="RefSeq" id="WP_091013213.1">
    <property type="nucleotide sequence ID" value="NZ_FOKJ01000023.1"/>
</dbReference>
<evidence type="ECO:0000259" key="2">
    <source>
        <dbReference type="PROSITE" id="PS50853"/>
    </source>
</evidence>
<gene>
    <name evidence="3" type="ORF">SAMN04244571_01705</name>
</gene>
<name>A0A1I0Z2D1_9GAMM</name>
<dbReference type="PROSITE" id="PS50853">
    <property type="entry name" value="FN3"/>
    <property type="match status" value="1"/>
</dbReference>
<accession>A0A1I0Z2D1</accession>
<sequence length="1183" mass="127887">MSAAVQIRGRKAGASSPRQPKEAPDDIQSVAYAKILLALGEGEFAGGVTARDIYLDGTPIEAADGTQNFSGVSWEFRPGTVEQAHIAGLPSVDNELAVGVELRSDTPWVRAVTNTQLSAVRIRLGWPTLQQQKDNGDIVGYAIDYALDVATDGGAYQQVATYTVSGKTTSTYERTHRVDLPAATSGWQVRVRRLTANQDNNRIADTMRVAALTEVIDSKLRYPNTALLFVEFDASQFQNIPQIAVETRGRMVRVPSTYNPTTRAYTGVWDGTFQWAWTDNPAWVWYDIVLSERFGLGRRIGAAQVDKWELYQIAQYCDQLVSDGQGGQELRFTCNVYFQSRTEAWTVLRDLSAIFRGMSYWANSQMVAMADMPRDIDYVYTRANVIDGRFTYASASEKTRYSQALVSYDNPDNGYQSEVEPVSDNALVRRYGVNQLELTAIGCTRRSEANRRGRWALLTNRRDRTVNFRVGLDGQIPLPGRIIGVADELLAGRPLGGRIGAVSGLQITLDRDAQVLPGDRLVLNLPSGKAEGRTVESVTGRVVTVTTAYSETPRVQAAWSVDASDLVIQQYRVMGIGRPEPGLYEITAIQHDPGKYAAVDTGARLEDLPISVIPAGVQAPPTGVTIDSYTSVDQGIAITTMRASWASAVGAVAYTAEWRKDSGDWVSVPRTSALGFEVRGIYAGRYLVRVRAINVMDVASALAYSAETELTGKTGAPPAVAYLTTAPLVFGIRLDWGFPEGAEDTQRTEIQYNTTQTEAGVLHLGDYAYPTNSHTLTGLAAAITLHFRARLVDRTGNIGPWSDWVMGQSSTDATEILDYLAGQISETELAQQLAERIDLIDGDGPGSVNERISQVADTLTYDPERTYLSGETVRMGQRLYQASQDVPLDTPPPNVAYWLDIGQVVQESNALAAQVEQNTTRINDPETGLEAQAERLEGVYAKVSPPMAGDSGLMAGSTTVMAGVWSIQSAAASDTLAVAKRVDQAEVSIGSVSATIQSETEARADAVSALSSRVDTVQAVAGENSAAIQQASEALASLDGELSAMWSVKLGITQDGKYYAAGMGIGIENTPDGMQSQILFQADRFAVINIENGQISSPFVIQGGQVFINSAIIGDGTIDMAKIATALQSTNYVAGQTGWRLVKDGTFEINGSVAGQGRTLLNNSGVYVYDSNNTLRVELGALS</sequence>
<keyword evidence="4" id="KW-1185">Reference proteome</keyword>
<comment type="caution">
    <text evidence="3">The sequence shown here is derived from an EMBL/GenBank/DDBJ whole genome shotgun (WGS) entry which is preliminary data.</text>
</comment>
<dbReference type="Proteomes" id="UP000198861">
    <property type="component" value="Unassembled WGS sequence"/>
</dbReference>
<dbReference type="InterPro" id="IPR032876">
    <property type="entry name" value="J_dom"/>
</dbReference>
<organism evidence="3 4">
    <name type="scientific">Azotobacter beijerinckii</name>
    <dbReference type="NCBI Taxonomy" id="170623"/>
    <lineage>
        <taxon>Bacteria</taxon>
        <taxon>Pseudomonadati</taxon>
        <taxon>Pseudomonadota</taxon>
        <taxon>Gammaproteobacteria</taxon>
        <taxon>Pseudomonadales</taxon>
        <taxon>Pseudomonadaceae</taxon>
        <taxon>Azotobacter</taxon>
    </lineage>
</organism>
<dbReference type="InterPro" id="IPR003961">
    <property type="entry name" value="FN3_dom"/>
</dbReference>
<evidence type="ECO:0000256" key="1">
    <source>
        <dbReference type="SAM" id="MobiDB-lite"/>
    </source>
</evidence>
<dbReference type="InterPro" id="IPR055385">
    <property type="entry name" value="GpJ_HDII-ins2"/>
</dbReference>
<evidence type="ECO:0000313" key="4">
    <source>
        <dbReference type="Proteomes" id="UP000198861"/>
    </source>
</evidence>
<dbReference type="EMBL" id="FOKJ01000023">
    <property type="protein sequence ID" value="SFB18780.1"/>
    <property type="molecule type" value="Genomic_DNA"/>
</dbReference>
<proteinExistence type="predicted"/>
<reference evidence="3 4" key="1">
    <citation type="submission" date="2016-10" db="EMBL/GenBank/DDBJ databases">
        <authorList>
            <person name="Varghese N."/>
            <person name="Submissions S."/>
        </authorList>
    </citation>
    <scope>NUCLEOTIDE SEQUENCE [LARGE SCALE GENOMIC DNA]</scope>
    <source>
        <strain evidence="3 4">DSM 282</strain>
    </source>
</reference>
<dbReference type="InterPro" id="IPR053171">
    <property type="entry name" value="Viral_Tip_Attach_Protein"/>
</dbReference>